<gene>
    <name evidence="4" type="ORF">BON30_30445</name>
</gene>
<dbReference type="STRING" id="83449.BON30_30445"/>
<evidence type="ECO:0000256" key="2">
    <source>
        <dbReference type="ARBA" id="ARBA00022679"/>
    </source>
</evidence>
<dbReference type="CDD" id="cd02440">
    <property type="entry name" value="AdoMet_MTases"/>
    <property type="match status" value="1"/>
</dbReference>
<accession>A0A1L9B3I4</accession>
<dbReference type="Proteomes" id="UP000182229">
    <property type="component" value="Unassembled WGS sequence"/>
</dbReference>
<dbReference type="AlphaFoldDB" id="A0A1L9B3I4"/>
<feature type="region of interest" description="Disordered" evidence="3">
    <location>
        <begin position="1"/>
        <end position="21"/>
    </location>
</feature>
<dbReference type="Gene3D" id="3.40.50.150">
    <property type="entry name" value="Vaccinia Virus protein VP39"/>
    <property type="match status" value="1"/>
</dbReference>
<evidence type="ECO:0000256" key="3">
    <source>
        <dbReference type="SAM" id="MobiDB-lite"/>
    </source>
</evidence>
<protein>
    <submittedName>
        <fullName evidence="4">16S rRNA (Guanine(966)-N(2))-methyltransferase RsmD</fullName>
    </submittedName>
</protein>
<dbReference type="Pfam" id="PF03602">
    <property type="entry name" value="Cons_hypoth95"/>
    <property type="match status" value="1"/>
</dbReference>
<dbReference type="GO" id="GO:0003676">
    <property type="term" value="F:nucleic acid binding"/>
    <property type="evidence" value="ECO:0007669"/>
    <property type="project" value="InterPro"/>
</dbReference>
<dbReference type="PANTHER" id="PTHR43542:SF1">
    <property type="entry name" value="METHYLTRANSFERASE"/>
    <property type="match status" value="1"/>
</dbReference>
<dbReference type="GO" id="GO:0031167">
    <property type="term" value="P:rRNA methylation"/>
    <property type="evidence" value="ECO:0007669"/>
    <property type="project" value="InterPro"/>
</dbReference>
<organism evidence="4 5">
    <name type="scientific">Cystobacter ferrugineus</name>
    <dbReference type="NCBI Taxonomy" id="83449"/>
    <lineage>
        <taxon>Bacteria</taxon>
        <taxon>Pseudomonadati</taxon>
        <taxon>Myxococcota</taxon>
        <taxon>Myxococcia</taxon>
        <taxon>Myxococcales</taxon>
        <taxon>Cystobacterineae</taxon>
        <taxon>Archangiaceae</taxon>
        <taxon>Cystobacter</taxon>
    </lineage>
</organism>
<dbReference type="InterPro" id="IPR029063">
    <property type="entry name" value="SAM-dependent_MTases_sf"/>
</dbReference>
<sequence>MRIVAGSAKGRALAGPKATSRHIRPTADRVRETLFNVLGQWLEGQRVLDLYAGTGALGLEAVSRGAEGVVLVDSDREALSLCRANTDTLGFGARVEVLAQPVARALETLGRRGDRFQLIFADPPYAARVVETVLEGLSAHQLLADGGTVVIEHDKREPAPEAHAGFTQVDQRRFGDTLVSLFRIA</sequence>
<keyword evidence="2 4" id="KW-0808">Transferase</keyword>
<evidence type="ECO:0000313" key="5">
    <source>
        <dbReference type="Proteomes" id="UP000182229"/>
    </source>
</evidence>
<dbReference type="OrthoDB" id="9803017at2"/>
<keyword evidence="5" id="KW-1185">Reference proteome</keyword>
<evidence type="ECO:0000313" key="4">
    <source>
        <dbReference type="EMBL" id="OJH36827.1"/>
    </source>
</evidence>
<dbReference type="GO" id="GO:0008168">
    <property type="term" value="F:methyltransferase activity"/>
    <property type="evidence" value="ECO:0007669"/>
    <property type="project" value="UniProtKB-KW"/>
</dbReference>
<reference evidence="4 5" key="2">
    <citation type="submission" date="2016-12" db="EMBL/GenBank/DDBJ databases">
        <title>Draft Genome Sequence of Cystobacter ferrugineus Strain Cbfe23.</title>
        <authorList>
            <person name="Akbar S."/>
            <person name="Dowd S.E."/>
            <person name="Stevens D.C."/>
        </authorList>
    </citation>
    <scope>NUCLEOTIDE SEQUENCE [LARGE SCALE GENOMIC DNA]</scope>
    <source>
        <strain evidence="4 5">Cbfe23</strain>
    </source>
</reference>
<dbReference type="SUPFAM" id="SSF53335">
    <property type="entry name" value="S-adenosyl-L-methionine-dependent methyltransferases"/>
    <property type="match status" value="1"/>
</dbReference>
<dbReference type="PROSITE" id="PS00092">
    <property type="entry name" value="N6_MTASE"/>
    <property type="match status" value="1"/>
</dbReference>
<name>A0A1L9B3I4_9BACT</name>
<reference evidence="5" key="1">
    <citation type="submission" date="2016-11" db="EMBL/GenBank/DDBJ databases">
        <authorList>
            <person name="Shukria A."/>
            <person name="Stevens D.C."/>
        </authorList>
    </citation>
    <scope>NUCLEOTIDE SEQUENCE [LARGE SCALE GENOMIC DNA]</scope>
    <source>
        <strain evidence="5">Cbfe23</strain>
    </source>
</reference>
<comment type="caution">
    <text evidence="4">The sequence shown here is derived from an EMBL/GenBank/DDBJ whole genome shotgun (WGS) entry which is preliminary data.</text>
</comment>
<dbReference type="PANTHER" id="PTHR43542">
    <property type="entry name" value="METHYLTRANSFERASE"/>
    <property type="match status" value="1"/>
</dbReference>
<evidence type="ECO:0000256" key="1">
    <source>
        <dbReference type="ARBA" id="ARBA00022603"/>
    </source>
</evidence>
<proteinExistence type="predicted"/>
<dbReference type="InterPro" id="IPR004398">
    <property type="entry name" value="RNA_MeTrfase_RsmD"/>
</dbReference>
<dbReference type="RefSeq" id="WP_071901980.1">
    <property type="nucleotide sequence ID" value="NZ_MPIN01000009.1"/>
</dbReference>
<keyword evidence="1 4" id="KW-0489">Methyltransferase</keyword>
<dbReference type="InterPro" id="IPR002052">
    <property type="entry name" value="DNA_methylase_N6_adenine_CS"/>
</dbReference>
<dbReference type="EMBL" id="MPIN01000009">
    <property type="protein sequence ID" value="OJH36827.1"/>
    <property type="molecule type" value="Genomic_DNA"/>
</dbReference>
<dbReference type="NCBIfam" id="TIGR00095">
    <property type="entry name" value="16S rRNA (guanine(966)-N(2))-methyltransferase RsmD"/>
    <property type="match status" value="1"/>
</dbReference>
<dbReference type="PIRSF" id="PIRSF004553">
    <property type="entry name" value="CHP00095"/>
    <property type="match status" value="1"/>
</dbReference>